<evidence type="ECO:0000256" key="1">
    <source>
        <dbReference type="ARBA" id="ARBA00022679"/>
    </source>
</evidence>
<dbReference type="GO" id="GO:0016301">
    <property type="term" value="F:kinase activity"/>
    <property type="evidence" value="ECO:0007669"/>
    <property type="project" value="UniProtKB-KW"/>
</dbReference>
<feature type="transmembrane region" description="Helical" evidence="4">
    <location>
        <begin position="64"/>
        <end position="84"/>
    </location>
</feature>
<proteinExistence type="predicted"/>
<accession>A0ABP3IG84</accession>
<protein>
    <submittedName>
        <fullName evidence="6">Sensor histidine kinase</fullName>
    </submittedName>
</protein>
<evidence type="ECO:0000256" key="3">
    <source>
        <dbReference type="ARBA" id="ARBA00023012"/>
    </source>
</evidence>
<dbReference type="InterPro" id="IPR036890">
    <property type="entry name" value="HATPase_C_sf"/>
</dbReference>
<dbReference type="Gene3D" id="1.20.5.1930">
    <property type="match status" value="1"/>
</dbReference>
<keyword evidence="4" id="KW-1133">Transmembrane helix</keyword>
<keyword evidence="2 6" id="KW-0418">Kinase</keyword>
<dbReference type="EMBL" id="BAAABX010000023">
    <property type="protein sequence ID" value="GAA0401821.1"/>
    <property type="molecule type" value="Genomic_DNA"/>
</dbReference>
<dbReference type="PANTHER" id="PTHR24421">
    <property type="entry name" value="NITRATE/NITRITE SENSOR PROTEIN NARX-RELATED"/>
    <property type="match status" value="1"/>
</dbReference>
<dbReference type="SUPFAM" id="SSF55874">
    <property type="entry name" value="ATPase domain of HSP90 chaperone/DNA topoisomerase II/histidine kinase"/>
    <property type="match status" value="1"/>
</dbReference>
<reference evidence="7" key="1">
    <citation type="journal article" date="2019" name="Int. J. Syst. Evol. Microbiol.">
        <title>The Global Catalogue of Microorganisms (GCM) 10K type strain sequencing project: providing services to taxonomists for standard genome sequencing and annotation.</title>
        <authorList>
            <consortium name="The Broad Institute Genomics Platform"/>
            <consortium name="The Broad Institute Genome Sequencing Center for Infectious Disease"/>
            <person name="Wu L."/>
            <person name="Ma J."/>
        </authorList>
    </citation>
    <scope>NUCLEOTIDE SEQUENCE [LARGE SCALE GENOMIC DNA]</scope>
    <source>
        <strain evidence="7">JCM 4788</strain>
    </source>
</reference>
<dbReference type="Pfam" id="PF07730">
    <property type="entry name" value="HisKA_3"/>
    <property type="match status" value="1"/>
</dbReference>
<feature type="transmembrane region" description="Helical" evidence="4">
    <location>
        <begin position="30"/>
        <end position="52"/>
    </location>
</feature>
<keyword evidence="3" id="KW-0902">Two-component regulatory system</keyword>
<name>A0ABP3IG84_9ACTN</name>
<evidence type="ECO:0000256" key="4">
    <source>
        <dbReference type="SAM" id="Phobius"/>
    </source>
</evidence>
<gene>
    <name evidence="6" type="ORF">GCM10010357_23640</name>
</gene>
<organism evidence="6 7">
    <name type="scientific">Streptomyces luteireticuli</name>
    <dbReference type="NCBI Taxonomy" id="173858"/>
    <lineage>
        <taxon>Bacteria</taxon>
        <taxon>Bacillati</taxon>
        <taxon>Actinomycetota</taxon>
        <taxon>Actinomycetes</taxon>
        <taxon>Kitasatosporales</taxon>
        <taxon>Streptomycetaceae</taxon>
        <taxon>Streptomyces</taxon>
    </lineage>
</organism>
<dbReference type="RefSeq" id="WP_344022921.1">
    <property type="nucleotide sequence ID" value="NZ_BAAABX010000023.1"/>
</dbReference>
<evidence type="ECO:0000259" key="5">
    <source>
        <dbReference type="Pfam" id="PF07730"/>
    </source>
</evidence>
<evidence type="ECO:0000256" key="2">
    <source>
        <dbReference type="ARBA" id="ARBA00022777"/>
    </source>
</evidence>
<keyword evidence="7" id="KW-1185">Reference proteome</keyword>
<keyword evidence="4" id="KW-0472">Membrane</keyword>
<dbReference type="Gene3D" id="3.30.565.10">
    <property type="entry name" value="Histidine kinase-like ATPase, C-terminal domain"/>
    <property type="match status" value="1"/>
</dbReference>
<comment type="caution">
    <text evidence="6">The sequence shown here is derived from an EMBL/GenBank/DDBJ whole genome shotgun (WGS) entry which is preliminary data.</text>
</comment>
<feature type="domain" description="Signal transduction histidine kinase subgroup 3 dimerisation and phosphoacceptor" evidence="5">
    <location>
        <begin position="200"/>
        <end position="268"/>
    </location>
</feature>
<dbReference type="Proteomes" id="UP001500879">
    <property type="component" value="Unassembled WGS sequence"/>
</dbReference>
<dbReference type="InterPro" id="IPR011712">
    <property type="entry name" value="Sig_transdc_His_kin_sub3_dim/P"/>
</dbReference>
<evidence type="ECO:0000313" key="7">
    <source>
        <dbReference type="Proteomes" id="UP001500879"/>
    </source>
</evidence>
<dbReference type="PANTHER" id="PTHR24421:SF63">
    <property type="entry name" value="SENSOR HISTIDINE KINASE DESK"/>
    <property type="match status" value="1"/>
</dbReference>
<feature type="transmembrane region" description="Helical" evidence="4">
    <location>
        <begin position="159"/>
        <end position="183"/>
    </location>
</feature>
<sequence length="390" mass="40440">MDDLSRHHGYRFDLTGWPARRGRERRLTPAARLGGGALSVSFLGFLALPAVAALDGRYGPGRSALLLICVLLYGLSFLLVFWFGSRARRACRVAMVGWLVLLGSGIVAVTGAFNALFFLGYALVGAMLLLPPWAGPALGAGTAAAGLALSASTASGPQWLGSGLLLLAALSVTSTFLLIDALVQLKEAGARIAELAMAQERSRLGQDLHDVLGHSLTVIAVKSGLLRRLLESGADEERVRAEVLDIEELSRQALTEVRATVSDCRQVTLAGELAGARRALAAAGIAADLPQAVDEVPAGLREAFAYVVREGITNVIKHSGARCCTVRLGASWVEVRDDGTGSPAFAPSGGGHGLSGLSGRLHAAGGTLTARRLPEGGFLLRGEAGPGSGP</sequence>
<evidence type="ECO:0000313" key="6">
    <source>
        <dbReference type="EMBL" id="GAA0401821.1"/>
    </source>
</evidence>
<feature type="transmembrane region" description="Helical" evidence="4">
    <location>
        <begin position="96"/>
        <end position="124"/>
    </location>
</feature>
<keyword evidence="1" id="KW-0808">Transferase</keyword>
<keyword evidence="4" id="KW-0812">Transmembrane</keyword>
<dbReference type="InterPro" id="IPR050482">
    <property type="entry name" value="Sensor_HK_TwoCompSys"/>
</dbReference>